<organism evidence="2 3">
    <name type="scientific">Saguinus oedipus</name>
    <name type="common">Cotton-top tamarin</name>
    <name type="synonym">Oedipomidas oedipus</name>
    <dbReference type="NCBI Taxonomy" id="9490"/>
    <lineage>
        <taxon>Eukaryota</taxon>
        <taxon>Metazoa</taxon>
        <taxon>Chordata</taxon>
        <taxon>Craniata</taxon>
        <taxon>Vertebrata</taxon>
        <taxon>Euteleostomi</taxon>
        <taxon>Mammalia</taxon>
        <taxon>Eutheria</taxon>
        <taxon>Euarchontoglires</taxon>
        <taxon>Primates</taxon>
        <taxon>Haplorrhini</taxon>
        <taxon>Platyrrhini</taxon>
        <taxon>Cebidae</taxon>
        <taxon>Callitrichinae</taxon>
        <taxon>Saguinus</taxon>
    </lineage>
</organism>
<comment type="caution">
    <text evidence="2">The sequence shown here is derived from an EMBL/GenBank/DDBJ whole genome shotgun (WGS) entry which is preliminary data.</text>
</comment>
<proteinExistence type="predicted"/>
<reference evidence="2 3" key="1">
    <citation type="submission" date="2023-05" db="EMBL/GenBank/DDBJ databases">
        <title>B98-5 Cell Line De Novo Hybrid Assembly: An Optical Mapping Approach.</title>
        <authorList>
            <person name="Kananen K."/>
            <person name="Auerbach J.A."/>
            <person name="Kautto E."/>
            <person name="Blachly J.S."/>
        </authorList>
    </citation>
    <scope>NUCLEOTIDE SEQUENCE [LARGE SCALE GENOMIC DNA]</scope>
    <source>
        <strain evidence="2">B95-8</strain>
        <tissue evidence="2">Cell line</tissue>
    </source>
</reference>
<dbReference type="InterPro" id="IPR026983">
    <property type="entry name" value="DHC"/>
</dbReference>
<dbReference type="PANTHER" id="PTHR46961:SF16">
    <property type="entry name" value="DYNEIN AXONEMAL HEAVY CHAIN 17-RELATED"/>
    <property type="match status" value="1"/>
</dbReference>
<feature type="region of interest" description="Disordered" evidence="1">
    <location>
        <begin position="149"/>
        <end position="177"/>
    </location>
</feature>
<keyword evidence="3" id="KW-1185">Reference proteome</keyword>
<accession>A0ABQ9VQE0</accession>
<evidence type="ECO:0000313" key="2">
    <source>
        <dbReference type="EMBL" id="KAK2111114.1"/>
    </source>
</evidence>
<dbReference type="Gene3D" id="3.40.50.300">
    <property type="entry name" value="P-loop containing nucleotide triphosphate hydrolases"/>
    <property type="match status" value="1"/>
</dbReference>
<dbReference type="Proteomes" id="UP001266305">
    <property type="component" value="Unassembled WGS sequence"/>
</dbReference>
<dbReference type="PANTHER" id="PTHR46961">
    <property type="entry name" value="DYNEIN HEAVY CHAIN 1, AXONEMAL-LIKE PROTEIN"/>
    <property type="match status" value="1"/>
</dbReference>
<sequence length="177" mass="20228">MEEFCNLDRDIEGSAKSWKKFVESECPEKEKLPQEWKNKTALQHLCVMRAMRPDRMTYAMQNFVEEKLGSKYVVGRALDFATSFEESGPATPMFFILSPGVDPLKHVESQGEKGTILDQGYKVRVIAEMKSEYHHQGEKGPLWAVKGRTHNSSINEHPPQVQMRHAAPNQDSPLLLR</sequence>
<dbReference type="InterPro" id="IPR027417">
    <property type="entry name" value="P-loop_NTPase"/>
</dbReference>
<evidence type="ECO:0000313" key="3">
    <source>
        <dbReference type="Proteomes" id="UP001266305"/>
    </source>
</evidence>
<protein>
    <submittedName>
        <fullName evidence="2">Dynein heavy chain 9, axonemal</fullName>
    </submittedName>
</protein>
<dbReference type="EMBL" id="JASSZA010000005">
    <property type="protein sequence ID" value="KAK2111114.1"/>
    <property type="molecule type" value="Genomic_DNA"/>
</dbReference>
<evidence type="ECO:0000256" key="1">
    <source>
        <dbReference type="SAM" id="MobiDB-lite"/>
    </source>
</evidence>
<name>A0ABQ9VQE0_SAGOE</name>
<gene>
    <name evidence="2" type="primary">DNAH9_1</name>
    <name evidence="2" type="ORF">P7K49_010860</name>
</gene>